<comment type="caution">
    <text evidence="2">The sequence shown here is derived from an EMBL/GenBank/DDBJ whole genome shotgun (WGS) entry which is preliminary data.</text>
</comment>
<evidence type="ECO:0000256" key="1">
    <source>
        <dbReference type="SAM" id="Phobius"/>
    </source>
</evidence>
<protein>
    <submittedName>
        <fullName evidence="2">Uncharacterized protein</fullName>
    </submittedName>
</protein>
<keyword evidence="1" id="KW-1133">Transmembrane helix</keyword>
<evidence type="ECO:0000313" key="2">
    <source>
        <dbReference type="EMBL" id="MBC5770887.1"/>
    </source>
</evidence>
<proteinExistence type="predicted"/>
<dbReference type="EMBL" id="JACOQI010000010">
    <property type="protein sequence ID" value="MBC5770887.1"/>
    <property type="molecule type" value="Genomic_DNA"/>
</dbReference>
<feature type="transmembrane region" description="Helical" evidence="1">
    <location>
        <begin position="37"/>
        <end position="55"/>
    </location>
</feature>
<organism evidence="2 3">
    <name type="scientific">Dysosmobacter segnis</name>
    <dbReference type="NCBI Taxonomy" id="2763042"/>
    <lineage>
        <taxon>Bacteria</taxon>
        <taxon>Bacillati</taxon>
        <taxon>Bacillota</taxon>
        <taxon>Clostridia</taxon>
        <taxon>Eubacteriales</taxon>
        <taxon>Oscillospiraceae</taxon>
        <taxon>Dysosmobacter</taxon>
    </lineage>
</organism>
<evidence type="ECO:0000313" key="3">
    <source>
        <dbReference type="Proteomes" id="UP000620327"/>
    </source>
</evidence>
<keyword evidence="1" id="KW-0472">Membrane</keyword>
<reference evidence="2" key="1">
    <citation type="submission" date="2020-08" db="EMBL/GenBank/DDBJ databases">
        <title>Genome public.</title>
        <authorList>
            <person name="Liu C."/>
            <person name="Sun Q."/>
        </authorList>
    </citation>
    <scope>NUCLEOTIDE SEQUENCE</scope>
    <source>
        <strain evidence="2">BX15</strain>
    </source>
</reference>
<feature type="transmembrane region" description="Helical" evidence="1">
    <location>
        <begin position="6"/>
        <end position="25"/>
    </location>
</feature>
<name>A0A923SBB2_9FIRM</name>
<sequence>MNVILIMSAFWVIYGIAGILGFQIIRSEYRGHDWTKAYVRLLGVSWLMLGVPWLLFNRIAVHTAANIGTGLLCIILLALAMPSIVFTFFIDKKYRNILKNE</sequence>
<feature type="transmembrane region" description="Helical" evidence="1">
    <location>
        <begin position="67"/>
        <end position="90"/>
    </location>
</feature>
<gene>
    <name evidence="2" type="ORF">H8Z83_11250</name>
</gene>
<dbReference type="RefSeq" id="WP_187015113.1">
    <property type="nucleotide sequence ID" value="NZ_JACOQI010000010.1"/>
</dbReference>
<keyword evidence="3" id="KW-1185">Reference proteome</keyword>
<accession>A0A923SBB2</accession>
<dbReference type="AlphaFoldDB" id="A0A923SBB2"/>
<keyword evidence="1" id="KW-0812">Transmembrane</keyword>
<dbReference type="Proteomes" id="UP000620327">
    <property type="component" value="Unassembled WGS sequence"/>
</dbReference>